<dbReference type="GO" id="GO:0032993">
    <property type="term" value="C:protein-DNA complex"/>
    <property type="evidence" value="ECO:0007669"/>
    <property type="project" value="TreeGrafter"/>
</dbReference>
<reference evidence="9" key="1">
    <citation type="submission" date="2021-03" db="EMBL/GenBank/DDBJ databases">
        <authorList>
            <person name="Peeters C."/>
        </authorList>
    </citation>
    <scope>NUCLEOTIDE SEQUENCE</scope>
    <source>
        <strain evidence="9">LMG 31506</strain>
    </source>
</reference>
<keyword evidence="5" id="KW-0804">Transcription</keyword>
<dbReference type="PRINTS" id="PR00038">
    <property type="entry name" value="HTHLUXR"/>
</dbReference>
<protein>
    <submittedName>
        <fullName evidence="9">Sensor histidine kinase RcsC</fullName>
        <ecNumber evidence="9">2.7.13.3</ecNumber>
    </submittedName>
</protein>
<keyword evidence="3" id="KW-0805">Transcription regulation</keyword>
<feature type="modified residue" description="4-aspartylphosphate" evidence="6">
    <location>
        <position position="63"/>
    </location>
</feature>
<dbReference type="RefSeq" id="WP_211947184.1">
    <property type="nucleotide sequence ID" value="NZ_CAJPUY010000007.1"/>
</dbReference>
<dbReference type="SUPFAM" id="SSF46894">
    <property type="entry name" value="C-terminal effector domain of the bipartite response regulators"/>
    <property type="match status" value="1"/>
</dbReference>
<dbReference type="Gene3D" id="1.10.10.10">
    <property type="entry name" value="Winged helix-like DNA-binding domain superfamily/Winged helix DNA-binding domain"/>
    <property type="match status" value="1"/>
</dbReference>
<evidence type="ECO:0000259" key="8">
    <source>
        <dbReference type="PROSITE" id="PS50110"/>
    </source>
</evidence>
<keyword evidence="9" id="KW-0418">Kinase</keyword>
<evidence type="ECO:0000313" key="10">
    <source>
        <dbReference type="Proteomes" id="UP000672934"/>
    </source>
</evidence>
<dbReference type="GO" id="GO:0006355">
    <property type="term" value="P:regulation of DNA-templated transcription"/>
    <property type="evidence" value="ECO:0007669"/>
    <property type="project" value="InterPro"/>
</dbReference>
<evidence type="ECO:0000256" key="3">
    <source>
        <dbReference type="ARBA" id="ARBA00023015"/>
    </source>
</evidence>
<keyword evidence="4" id="KW-0238">DNA-binding</keyword>
<organism evidence="9 10">
    <name type="scientific">Cupriavidus yeoncheonensis</name>
    <dbReference type="NCBI Taxonomy" id="1462994"/>
    <lineage>
        <taxon>Bacteria</taxon>
        <taxon>Pseudomonadati</taxon>
        <taxon>Pseudomonadota</taxon>
        <taxon>Betaproteobacteria</taxon>
        <taxon>Burkholderiales</taxon>
        <taxon>Burkholderiaceae</taxon>
        <taxon>Cupriavidus</taxon>
    </lineage>
</organism>
<dbReference type="AlphaFoldDB" id="A0A916IUF0"/>
<dbReference type="SUPFAM" id="SSF52172">
    <property type="entry name" value="CheY-like"/>
    <property type="match status" value="1"/>
</dbReference>
<evidence type="ECO:0000256" key="4">
    <source>
        <dbReference type="ARBA" id="ARBA00023125"/>
    </source>
</evidence>
<dbReference type="EC" id="2.7.13.3" evidence="9"/>
<feature type="domain" description="HTH luxR-type" evidence="7">
    <location>
        <begin position="140"/>
        <end position="205"/>
    </location>
</feature>
<evidence type="ECO:0000256" key="6">
    <source>
        <dbReference type="PROSITE-ProRule" id="PRU00169"/>
    </source>
</evidence>
<dbReference type="GO" id="GO:0004673">
    <property type="term" value="F:protein histidine kinase activity"/>
    <property type="evidence" value="ECO:0007669"/>
    <property type="project" value="UniProtKB-EC"/>
</dbReference>
<dbReference type="SMART" id="SM00448">
    <property type="entry name" value="REC"/>
    <property type="match status" value="1"/>
</dbReference>
<dbReference type="PANTHER" id="PTHR48111:SF1">
    <property type="entry name" value="TWO-COMPONENT RESPONSE REGULATOR ORR33"/>
    <property type="match status" value="1"/>
</dbReference>
<feature type="domain" description="Response regulatory" evidence="8">
    <location>
        <begin position="14"/>
        <end position="131"/>
    </location>
</feature>
<evidence type="ECO:0000256" key="1">
    <source>
        <dbReference type="ARBA" id="ARBA00022553"/>
    </source>
</evidence>
<sequence>MSTPSTPADNAPRHILCIEDDAETAALIAEELVERGYQVTVEHDGRSGFASVLRAPPDLVPCDVGMPVMDGFELLTRLRALAPRFAGIPLVFLTALAQRDAELKGRRLGADDYVTKPVDFDILESIIEARLARAAKTPRHAPLHVALSEREIEALSWSARGKTSGEIATILGLSKRTVDFHIDNAREKLGVATRVEAVVRATREGLIGP</sequence>
<dbReference type="PROSITE" id="PS00622">
    <property type="entry name" value="HTH_LUXR_1"/>
    <property type="match status" value="1"/>
</dbReference>
<dbReference type="InterPro" id="IPR036388">
    <property type="entry name" value="WH-like_DNA-bd_sf"/>
</dbReference>
<dbReference type="InterPro" id="IPR039420">
    <property type="entry name" value="WalR-like"/>
</dbReference>
<dbReference type="SMART" id="SM00421">
    <property type="entry name" value="HTH_LUXR"/>
    <property type="match status" value="1"/>
</dbReference>
<gene>
    <name evidence="9" type="primary">rcsC_5</name>
    <name evidence="9" type="ORF">LMG31506_02196</name>
</gene>
<evidence type="ECO:0000256" key="5">
    <source>
        <dbReference type="ARBA" id="ARBA00023163"/>
    </source>
</evidence>
<dbReference type="InterPro" id="IPR016032">
    <property type="entry name" value="Sig_transdc_resp-reg_C-effctor"/>
</dbReference>
<keyword evidence="2" id="KW-0902">Two-component regulatory system</keyword>
<dbReference type="InterPro" id="IPR011006">
    <property type="entry name" value="CheY-like_superfamily"/>
</dbReference>
<dbReference type="Gene3D" id="3.40.50.2300">
    <property type="match status" value="1"/>
</dbReference>
<evidence type="ECO:0000313" key="9">
    <source>
        <dbReference type="EMBL" id="CAG2140156.1"/>
    </source>
</evidence>
<keyword evidence="10" id="KW-1185">Reference proteome</keyword>
<dbReference type="GO" id="GO:0000976">
    <property type="term" value="F:transcription cis-regulatory region binding"/>
    <property type="evidence" value="ECO:0007669"/>
    <property type="project" value="TreeGrafter"/>
</dbReference>
<dbReference type="GO" id="GO:0005829">
    <property type="term" value="C:cytosol"/>
    <property type="evidence" value="ECO:0007669"/>
    <property type="project" value="TreeGrafter"/>
</dbReference>
<proteinExistence type="predicted"/>
<keyword evidence="1 6" id="KW-0597">Phosphoprotein</keyword>
<evidence type="ECO:0000259" key="7">
    <source>
        <dbReference type="PROSITE" id="PS50043"/>
    </source>
</evidence>
<accession>A0A916IUF0</accession>
<dbReference type="EMBL" id="CAJPUY010000007">
    <property type="protein sequence ID" value="CAG2140156.1"/>
    <property type="molecule type" value="Genomic_DNA"/>
</dbReference>
<dbReference type="Proteomes" id="UP000672934">
    <property type="component" value="Unassembled WGS sequence"/>
</dbReference>
<dbReference type="PANTHER" id="PTHR48111">
    <property type="entry name" value="REGULATOR OF RPOS"/>
    <property type="match status" value="1"/>
</dbReference>
<dbReference type="Pfam" id="PF00072">
    <property type="entry name" value="Response_reg"/>
    <property type="match status" value="1"/>
</dbReference>
<keyword evidence="9" id="KW-0808">Transferase</keyword>
<dbReference type="InterPro" id="IPR001789">
    <property type="entry name" value="Sig_transdc_resp-reg_receiver"/>
</dbReference>
<evidence type="ECO:0000256" key="2">
    <source>
        <dbReference type="ARBA" id="ARBA00023012"/>
    </source>
</evidence>
<name>A0A916IUF0_9BURK</name>
<dbReference type="Pfam" id="PF00196">
    <property type="entry name" value="GerE"/>
    <property type="match status" value="1"/>
</dbReference>
<dbReference type="InterPro" id="IPR000792">
    <property type="entry name" value="Tscrpt_reg_LuxR_C"/>
</dbReference>
<dbReference type="PROSITE" id="PS50110">
    <property type="entry name" value="RESPONSE_REGULATORY"/>
    <property type="match status" value="1"/>
</dbReference>
<dbReference type="CDD" id="cd17574">
    <property type="entry name" value="REC_OmpR"/>
    <property type="match status" value="1"/>
</dbReference>
<dbReference type="PROSITE" id="PS50043">
    <property type="entry name" value="HTH_LUXR_2"/>
    <property type="match status" value="1"/>
</dbReference>
<dbReference type="GO" id="GO:0000156">
    <property type="term" value="F:phosphorelay response regulator activity"/>
    <property type="evidence" value="ECO:0007669"/>
    <property type="project" value="TreeGrafter"/>
</dbReference>
<dbReference type="CDD" id="cd06170">
    <property type="entry name" value="LuxR_C_like"/>
    <property type="match status" value="1"/>
</dbReference>
<comment type="caution">
    <text evidence="9">The sequence shown here is derived from an EMBL/GenBank/DDBJ whole genome shotgun (WGS) entry which is preliminary data.</text>
</comment>